<evidence type="ECO:0000256" key="6">
    <source>
        <dbReference type="ARBA" id="ARBA00022837"/>
    </source>
</evidence>
<comment type="similarity">
    <text evidence="8">Belongs to the polysaccharide lyase 1 family.</text>
</comment>
<evidence type="ECO:0000313" key="12">
    <source>
        <dbReference type="EnsemblPlants" id="AUR62029696-RA:cds"/>
    </source>
</evidence>
<dbReference type="PRINTS" id="PR00807">
    <property type="entry name" value="AMBALLERGEN"/>
</dbReference>
<feature type="compositionally biased region" description="Polar residues" evidence="9">
    <location>
        <begin position="1"/>
        <end position="13"/>
    </location>
</feature>
<dbReference type="InterPro" id="IPR012334">
    <property type="entry name" value="Pectin_lyas_fold"/>
</dbReference>
<reference evidence="12" key="2">
    <citation type="submission" date="2021-03" db="UniProtKB">
        <authorList>
            <consortium name="EnsemblPlants"/>
        </authorList>
    </citation>
    <scope>IDENTIFICATION</scope>
</reference>
<keyword evidence="6 8" id="KW-0106">Calcium</keyword>
<evidence type="ECO:0000256" key="8">
    <source>
        <dbReference type="RuleBase" id="RU361123"/>
    </source>
</evidence>
<dbReference type="OMA" id="GYIHIAN"/>
<comment type="catalytic activity">
    <reaction evidence="1 8">
        <text>Eliminative cleavage of (1-&gt;4)-alpha-D-galacturonan to give oligosaccharides with 4-deoxy-alpha-D-galact-4-enuronosyl groups at their non-reducing ends.</text>
        <dbReference type="EC" id="4.2.2.2"/>
    </reaction>
</comment>
<dbReference type="InterPro" id="IPR011050">
    <property type="entry name" value="Pectin_lyase_fold/virulence"/>
</dbReference>
<comment type="pathway">
    <text evidence="2 8">Glycan metabolism; pectin degradation; 2-dehydro-3-deoxy-D-gluconate from pectin: step 2/5.</text>
</comment>
<dbReference type="PANTHER" id="PTHR31683">
    <property type="entry name" value="PECTATE LYASE 18-RELATED"/>
    <property type="match status" value="1"/>
</dbReference>
<evidence type="ECO:0000256" key="9">
    <source>
        <dbReference type="SAM" id="MobiDB-lite"/>
    </source>
</evidence>
<keyword evidence="5" id="KW-0732">Signal</keyword>
<proteinExistence type="inferred from homology"/>
<protein>
    <recommendedName>
        <fullName evidence="3 8">Pectate lyase</fullName>
        <ecNumber evidence="3 8">4.2.2.2</ecNumber>
    </recommendedName>
</protein>
<keyword evidence="10" id="KW-0812">Transmembrane</keyword>
<dbReference type="GO" id="GO:0046872">
    <property type="term" value="F:metal ion binding"/>
    <property type="evidence" value="ECO:0007669"/>
    <property type="project" value="UniProtKB-KW"/>
</dbReference>
<dbReference type="InterPro" id="IPR018082">
    <property type="entry name" value="AmbAllergen"/>
</dbReference>
<dbReference type="EnsemblPlants" id="AUR62029696-RA">
    <property type="protein sequence ID" value="AUR62029696-RA:cds"/>
    <property type="gene ID" value="AUR62029696"/>
</dbReference>
<keyword evidence="10" id="KW-1133">Transmembrane helix</keyword>
<dbReference type="SUPFAM" id="SSF51126">
    <property type="entry name" value="Pectin lyase-like"/>
    <property type="match status" value="1"/>
</dbReference>
<evidence type="ECO:0000259" key="11">
    <source>
        <dbReference type="SMART" id="SM00656"/>
    </source>
</evidence>
<organism evidence="12 13">
    <name type="scientific">Chenopodium quinoa</name>
    <name type="common">Quinoa</name>
    <dbReference type="NCBI Taxonomy" id="63459"/>
    <lineage>
        <taxon>Eukaryota</taxon>
        <taxon>Viridiplantae</taxon>
        <taxon>Streptophyta</taxon>
        <taxon>Embryophyta</taxon>
        <taxon>Tracheophyta</taxon>
        <taxon>Spermatophyta</taxon>
        <taxon>Magnoliopsida</taxon>
        <taxon>eudicotyledons</taxon>
        <taxon>Gunneridae</taxon>
        <taxon>Pentapetalae</taxon>
        <taxon>Caryophyllales</taxon>
        <taxon>Chenopodiaceae</taxon>
        <taxon>Chenopodioideae</taxon>
        <taxon>Atripliceae</taxon>
        <taxon>Chenopodium</taxon>
    </lineage>
</organism>
<feature type="domain" description="Pectate lyase" evidence="11">
    <location>
        <begin position="175"/>
        <end position="356"/>
    </location>
</feature>
<comment type="cofactor">
    <cofactor evidence="8">
        <name>Ca(2+)</name>
        <dbReference type="ChEBI" id="CHEBI:29108"/>
    </cofactor>
    <text evidence="8">Binds 1 Ca(2+) ion. Required for its activity.</text>
</comment>
<keyword evidence="13" id="KW-1185">Reference proteome</keyword>
<keyword evidence="4 8" id="KW-0479">Metal-binding</keyword>
<dbReference type="PANTHER" id="PTHR31683:SF197">
    <property type="entry name" value="PECTATE LYASE"/>
    <property type="match status" value="1"/>
</dbReference>
<evidence type="ECO:0000256" key="1">
    <source>
        <dbReference type="ARBA" id="ARBA00000695"/>
    </source>
</evidence>
<dbReference type="AlphaFoldDB" id="A0A803MHU8"/>
<keyword evidence="7 8" id="KW-0456">Lyase</keyword>
<evidence type="ECO:0000256" key="7">
    <source>
        <dbReference type="ARBA" id="ARBA00023239"/>
    </source>
</evidence>
<sequence length="519" mass="55826">VSQEISSPQSMRTSGPKYEDVQSKICGRSGESGNKLTSEYEDVQSQVCGRPDEQENKLTPDYEDVQSRICGRPRRVNVSLSRRKTLETTQEKDQFSCVTGNPIDDCWKCDPNWAGNRQQLADCAIGFGYKALGGKGGPIYVVTDSSDPDPHKPKSGTLRDAVSQPGPVWIIFASDMLIKLKSPLLVTSFKTIDGRGAHVEVTGGGCISIEHVTNVIVHNINIHHCYPADSDGDGLHIFSSSNIWIDHCTLSNCADGLIDCTVGSTAITISNNHFSHHDKVILLGHSDDYVADRGMQVTVAFNRFGEALNQRMPRCRFGYFHVVNNDYSSWAEYAVGGSSRPTINSQGNRYIAPPNPNAKEVTRRLDADGQEWESWNWRTEGDLMVNGAFFVPSGDGVNPQYSLASSMEPKPAAFIDQLTLNAGILLPNGGIANPGSRGSGISSGGGLIPGGNGGGAPGGMYGTGDGYNNPPGEGGYYGGDGGLFFSSAPPSPCCQTSIIILSTILILTLYFTTNNYFVM</sequence>
<dbReference type="InterPro" id="IPR002022">
    <property type="entry name" value="Pec_lyase"/>
</dbReference>
<evidence type="ECO:0000256" key="5">
    <source>
        <dbReference type="ARBA" id="ARBA00022729"/>
    </source>
</evidence>
<feature type="compositionally biased region" description="Polar residues" evidence="9">
    <location>
        <begin position="31"/>
        <end position="47"/>
    </location>
</feature>
<dbReference type="EC" id="4.2.2.2" evidence="3 8"/>
<name>A0A803MHU8_CHEQI</name>
<feature type="region of interest" description="Disordered" evidence="9">
    <location>
        <begin position="1"/>
        <end position="57"/>
    </location>
</feature>
<reference evidence="12" key="1">
    <citation type="journal article" date="2017" name="Nature">
        <title>The genome of Chenopodium quinoa.</title>
        <authorList>
            <person name="Jarvis D.E."/>
            <person name="Ho Y.S."/>
            <person name="Lightfoot D.J."/>
            <person name="Schmoeckel S.M."/>
            <person name="Li B."/>
            <person name="Borm T.J.A."/>
            <person name="Ohyanagi H."/>
            <person name="Mineta K."/>
            <person name="Michell C.T."/>
            <person name="Saber N."/>
            <person name="Kharbatia N.M."/>
            <person name="Rupper R.R."/>
            <person name="Sharp A.R."/>
            <person name="Dally N."/>
            <person name="Boughton B.A."/>
            <person name="Woo Y.H."/>
            <person name="Gao G."/>
            <person name="Schijlen E.G.W.M."/>
            <person name="Guo X."/>
            <person name="Momin A.A."/>
            <person name="Negrao S."/>
            <person name="Al-Babili S."/>
            <person name="Gehring C."/>
            <person name="Roessner U."/>
            <person name="Jung C."/>
            <person name="Murphy K."/>
            <person name="Arold S.T."/>
            <person name="Gojobori T."/>
            <person name="van der Linden C.G."/>
            <person name="van Loo E.N."/>
            <person name="Jellen E.N."/>
            <person name="Maughan P.J."/>
            <person name="Tester M."/>
        </authorList>
    </citation>
    <scope>NUCLEOTIDE SEQUENCE [LARGE SCALE GENOMIC DNA]</scope>
    <source>
        <strain evidence="12">cv. PI 614886</strain>
    </source>
</reference>
<dbReference type="Pfam" id="PF00544">
    <property type="entry name" value="Pectate_lyase_4"/>
    <property type="match status" value="1"/>
</dbReference>
<dbReference type="Proteomes" id="UP000596660">
    <property type="component" value="Unplaced"/>
</dbReference>
<evidence type="ECO:0000256" key="4">
    <source>
        <dbReference type="ARBA" id="ARBA00022723"/>
    </source>
</evidence>
<evidence type="ECO:0000256" key="10">
    <source>
        <dbReference type="SAM" id="Phobius"/>
    </source>
</evidence>
<dbReference type="Gramene" id="AUR62029696-RA">
    <property type="protein sequence ID" value="AUR62029696-RA:cds"/>
    <property type="gene ID" value="AUR62029696"/>
</dbReference>
<dbReference type="UniPathway" id="UPA00545">
    <property type="reaction ID" value="UER00824"/>
</dbReference>
<evidence type="ECO:0000256" key="3">
    <source>
        <dbReference type="ARBA" id="ARBA00012272"/>
    </source>
</evidence>
<keyword evidence="10" id="KW-0472">Membrane</keyword>
<evidence type="ECO:0000256" key="2">
    <source>
        <dbReference type="ARBA" id="ARBA00005220"/>
    </source>
</evidence>
<dbReference type="GO" id="GO:0045490">
    <property type="term" value="P:pectin catabolic process"/>
    <property type="evidence" value="ECO:0007669"/>
    <property type="project" value="UniProtKB-UniPathway"/>
</dbReference>
<dbReference type="InterPro" id="IPR045032">
    <property type="entry name" value="PEL"/>
</dbReference>
<evidence type="ECO:0000313" key="13">
    <source>
        <dbReference type="Proteomes" id="UP000596660"/>
    </source>
</evidence>
<dbReference type="Gene3D" id="2.160.20.10">
    <property type="entry name" value="Single-stranded right-handed beta-helix, Pectin lyase-like"/>
    <property type="match status" value="1"/>
</dbReference>
<feature type="transmembrane region" description="Helical" evidence="10">
    <location>
        <begin position="498"/>
        <end position="518"/>
    </location>
</feature>
<dbReference type="GO" id="GO:0030570">
    <property type="term" value="F:pectate lyase activity"/>
    <property type="evidence" value="ECO:0007669"/>
    <property type="project" value="UniProtKB-EC"/>
</dbReference>
<dbReference type="SMART" id="SM00656">
    <property type="entry name" value="Amb_all"/>
    <property type="match status" value="1"/>
</dbReference>
<accession>A0A803MHU8</accession>